<proteinExistence type="predicted"/>
<dbReference type="Proteomes" id="UP001199106">
    <property type="component" value="Unassembled WGS sequence"/>
</dbReference>
<keyword evidence="2" id="KW-1185">Reference proteome</keyword>
<gene>
    <name evidence="1" type="ORF">G6011_05415</name>
</gene>
<protein>
    <submittedName>
        <fullName evidence="1">Uncharacterized protein</fullName>
    </submittedName>
</protein>
<comment type="caution">
    <text evidence="1">The sequence shown here is derived from an EMBL/GenBank/DDBJ whole genome shotgun (WGS) entry which is preliminary data.</text>
</comment>
<evidence type="ECO:0000313" key="2">
    <source>
        <dbReference type="Proteomes" id="UP001199106"/>
    </source>
</evidence>
<dbReference type="AlphaFoldDB" id="A0AAD4I907"/>
<name>A0AAD4I907_9PLEO</name>
<dbReference type="EMBL" id="JAANER010000007">
    <property type="protein sequence ID" value="KAG9187544.1"/>
    <property type="molecule type" value="Genomic_DNA"/>
</dbReference>
<accession>A0AAD4I907</accession>
<evidence type="ECO:0000313" key="1">
    <source>
        <dbReference type="EMBL" id="KAG9187544.1"/>
    </source>
</evidence>
<sequence length="244" mass="27772">MALATPLAPLYSTYSTTPYEPSNRTSARLGRRMERHQCPAIRNHFPNFESWEKGMNRFCENDGNKKVYWDKPLIMTLILNGHDNRPIEWVFRIAVDNGNTPEAAGQLHWSYKPSVQGCKNAFMGFTKGKGGGVDKAYCNRNSLDDNSLDHLMLGGKYDEPINREYWATVTWETRAKRGQKGVDRNWGWGGESVKLDFSLADVFSPRPTRGRSSSRHRQWVVGRSGRAVEVGRGVEASALYPWRD</sequence>
<reference evidence="1" key="1">
    <citation type="submission" date="2021-07" db="EMBL/GenBank/DDBJ databases">
        <title>Genome Resource of American Ginseng Black Spot Pathogen Alternaria panax.</title>
        <authorList>
            <person name="Qiu C."/>
            <person name="Wang W."/>
            <person name="Liu Z."/>
        </authorList>
    </citation>
    <scope>NUCLEOTIDE SEQUENCE</scope>
    <source>
        <strain evidence="1">BNCC115425</strain>
    </source>
</reference>
<organism evidence="1 2">
    <name type="scientific">Alternaria panax</name>
    <dbReference type="NCBI Taxonomy" id="48097"/>
    <lineage>
        <taxon>Eukaryota</taxon>
        <taxon>Fungi</taxon>
        <taxon>Dikarya</taxon>
        <taxon>Ascomycota</taxon>
        <taxon>Pezizomycotina</taxon>
        <taxon>Dothideomycetes</taxon>
        <taxon>Pleosporomycetidae</taxon>
        <taxon>Pleosporales</taxon>
        <taxon>Pleosporineae</taxon>
        <taxon>Pleosporaceae</taxon>
        <taxon>Alternaria</taxon>
        <taxon>Alternaria sect. Panax</taxon>
    </lineage>
</organism>